<keyword evidence="7 8" id="KW-0472">Membrane</keyword>
<dbReference type="GO" id="GO:0015297">
    <property type="term" value="F:antiporter activity"/>
    <property type="evidence" value="ECO:0007669"/>
    <property type="project" value="UniProtKB-KW"/>
</dbReference>
<gene>
    <name evidence="10" type="ORF">GACE_0928</name>
</gene>
<dbReference type="HOGENOM" id="CLU_005126_7_1_2"/>
<dbReference type="KEGG" id="gac:GACE_0928"/>
<evidence type="ECO:0000256" key="1">
    <source>
        <dbReference type="ARBA" id="ARBA00004141"/>
    </source>
</evidence>
<evidence type="ECO:0000256" key="6">
    <source>
        <dbReference type="ARBA" id="ARBA00023065"/>
    </source>
</evidence>
<dbReference type="GO" id="GO:0016020">
    <property type="term" value="C:membrane"/>
    <property type="evidence" value="ECO:0007669"/>
    <property type="project" value="UniProtKB-SubCell"/>
</dbReference>
<accession>A0A0A7GD21</accession>
<organism evidence="10 11">
    <name type="scientific">Geoglobus acetivorans</name>
    <dbReference type="NCBI Taxonomy" id="565033"/>
    <lineage>
        <taxon>Archaea</taxon>
        <taxon>Methanobacteriati</taxon>
        <taxon>Methanobacteriota</taxon>
        <taxon>Archaeoglobi</taxon>
        <taxon>Archaeoglobales</taxon>
        <taxon>Archaeoglobaceae</taxon>
        <taxon>Geoglobus</taxon>
    </lineage>
</organism>
<dbReference type="PANTHER" id="PTHR43562">
    <property type="entry name" value="NAPA-TYPE SODIUM/HYDROGEN ANTIPORTER"/>
    <property type="match status" value="1"/>
</dbReference>
<comment type="subcellular location">
    <subcellularLocation>
        <location evidence="1">Membrane</location>
        <topology evidence="1">Multi-pass membrane protein</topology>
    </subcellularLocation>
</comment>
<evidence type="ECO:0000256" key="4">
    <source>
        <dbReference type="ARBA" id="ARBA00022692"/>
    </source>
</evidence>
<evidence type="ECO:0000256" key="3">
    <source>
        <dbReference type="ARBA" id="ARBA00022449"/>
    </source>
</evidence>
<feature type="transmembrane region" description="Helical" evidence="8">
    <location>
        <begin position="209"/>
        <end position="227"/>
    </location>
</feature>
<keyword evidence="2" id="KW-0813">Transport</keyword>
<evidence type="ECO:0000256" key="2">
    <source>
        <dbReference type="ARBA" id="ARBA00022448"/>
    </source>
</evidence>
<keyword evidence="3" id="KW-0050">Antiport</keyword>
<feature type="transmembrane region" description="Helical" evidence="8">
    <location>
        <begin position="140"/>
        <end position="162"/>
    </location>
</feature>
<dbReference type="EMBL" id="CP009552">
    <property type="protein sequence ID" value="AIY89975.1"/>
    <property type="molecule type" value="Genomic_DNA"/>
</dbReference>
<protein>
    <submittedName>
        <fullName evidence="10">Na /H antiporter (NapA-1)</fullName>
    </submittedName>
</protein>
<name>A0A0A7GD21_GEOAI</name>
<evidence type="ECO:0000256" key="8">
    <source>
        <dbReference type="SAM" id="Phobius"/>
    </source>
</evidence>
<evidence type="ECO:0000313" key="11">
    <source>
        <dbReference type="Proteomes" id="UP000030624"/>
    </source>
</evidence>
<feature type="transmembrane region" description="Helical" evidence="8">
    <location>
        <begin position="168"/>
        <end position="188"/>
    </location>
</feature>
<feature type="transmembrane region" description="Helical" evidence="8">
    <location>
        <begin position="89"/>
        <end position="119"/>
    </location>
</feature>
<feature type="transmembrane region" description="Helical" evidence="8">
    <location>
        <begin position="262"/>
        <end position="281"/>
    </location>
</feature>
<dbReference type="PANTHER" id="PTHR43562:SF1">
    <property type="entry name" value="NA(+)_H(+) ANTIPORTER YJBQ-RELATED"/>
    <property type="match status" value="1"/>
</dbReference>
<feature type="transmembrane region" description="Helical" evidence="8">
    <location>
        <begin position="26"/>
        <end position="44"/>
    </location>
</feature>
<dbReference type="InterPro" id="IPR006153">
    <property type="entry name" value="Cation/H_exchanger_TM"/>
</dbReference>
<feature type="domain" description="Cation/H+ exchanger transmembrane" evidence="9">
    <location>
        <begin position="12"/>
        <end position="367"/>
    </location>
</feature>
<dbReference type="STRING" id="565033.GACE_0928"/>
<dbReference type="GO" id="GO:1902600">
    <property type="term" value="P:proton transmembrane transport"/>
    <property type="evidence" value="ECO:0007669"/>
    <property type="project" value="InterPro"/>
</dbReference>
<evidence type="ECO:0000259" key="9">
    <source>
        <dbReference type="Pfam" id="PF00999"/>
    </source>
</evidence>
<keyword evidence="6" id="KW-0406">Ion transport</keyword>
<keyword evidence="4 8" id="KW-0812">Transmembrane</keyword>
<dbReference type="Proteomes" id="UP000030624">
    <property type="component" value="Chromosome"/>
</dbReference>
<evidence type="ECO:0000256" key="5">
    <source>
        <dbReference type="ARBA" id="ARBA00022989"/>
    </source>
</evidence>
<dbReference type="AlphaFoldDB" id="A0A0A7GD21"/>
<dbReference type="Gene3D" id="1.20.1530.20">
    <property type="match status" value="1"/>
</dbReference>
<proteinExistence type="predicted"/>
<evidence type="ECO:0000256" key="7">
    <source>
        <dbReference type="ARBA" id="ARBA00023136"/>
    </source>
</evidence>
<dbReference type="InterPro" id="IPR038770">
    <property type="entry name" value="Na+/solute_symporter_sf"/>
</dbReference>
<dbReference type="RefSeq" id="WP_048091556.1">
    <property type="nucleotide sequence ID" value="NZ_CP009552.1"/>
</dbReference>
<sequence length="372" mass="40944">MNDIFQISAVAIIAFASPIISERIGAPAVIVEIMAGFVLAYFLADLIRSEWFHFFSSIGLIFLMFLSGLEIDFSLLFKKIRQYWRVPLYVFLSLILSFVFVKVFNMATIYAVFLANVSLGIVMPVMREMNLVSTNFGQKILFATFLTDLITISLLSGIAIGYRVSGSYLELLLPAALVPLFVFAYHLGRYLIWHFPDFMARFFDDPMELGVRGSFAIMILFSGLAFILGSEAILGAFLAGSLVSLTFRGAGKLEESLMGIGYGIFIPFFFIKTGADMYFSISELTLTLPLVLLLAGFAVKLLPSAVFVREIGVRASLAFGTIQSSKLGLTLAGAEIARELGIISSGEAAGIALWTILSAFIFPVMFRKVVRD</sequence>
<reference evidence="10 11" key="1">
    <citation type="journal article" date="2015" name="Appl. Environ. Microbiol.">
        <title>The Geoglobus acetivorans genome: Fe(III) reduction, acetate utilization, autotrophic growth, and degradation of aromatic compounds in a hyperthermophilic archaeon.</title>
        <authorList>
            <person name="Mardanov A.V."/>
            <person name="Slododkina G.B."/>
            <person name="Slobodkin A.I."/>
            <person name="Beletsky A.V."/>
            <person name="Gavrilov S.N."/>
            <person name="Kublanov I.V."/>
            <person name="Bonch-Osmolovskaya E.A."/>
            <person name="Skryabin K.G."/>
            <person name="Ravin N.V."/>
        </authorList>
    </citation>
    <scope>NUCLEOTIDE SEQUENCE [LARGE SCALE GENOMIC DNA]</scope>
    <source>
        <strain evidence="10 11">SBH6</strain>
    </source>
</reference>
<dbReference type="eggNOG" id="arCOG01953">
    <property type="taxonomic scope" value="Archaea"/>
</dbReference>
<keyword evidence="5 8" id="KW-1133">Transmembrane helix</keyword>
<feature type="transmembrane region" description="Helical" evidence="8">
    <location>
        <begin position="287"/>
        <end position="308"/>
    </location>
</feature>
<feature type="transmembrane region" description="Helical" evidence="8">
    <location>
        <begin position="348"/>
        <end position="366"/>
    </location>
</feature>
<dbReference type="Pfam" id="PF00999">
    <property type="entry name" value="Na_H_Exchanger"/>
    <property type="match status" value="1"/>
</dbReference>
<dbReference type="GeneID" id="24797518"/>
<evidence type="ECO:0000313" key="10">
    <source>
        <dbReference type="EMBL" id="AIY89975.1"/>
    </source>
</evidence>
<feature type="transmembrane region" description="Helical" evidence="8">
    <location>
        <begin position="51"/>
        <end position="69"/>
    </location>
</feature>